<reference evidence="6 7" key="1">
    <citation type="submission" date="2018-08" db="EMBL/GenBank/DDBJ databases">
        <title>Meiothermus luteus KCTC 52599 genome sequencing project.</title>
        <authorList>
            <person name="Da Costa M.S."/>
            <person name="Albuquerque L."/>
            <person name="Raposo P."/>
            <person name="Froufe H.J.C."/>
            <person name="Barroso C.S."/>
            <person name="Egas C."/>
        </authorList>
    </citation>
    <scope>NUCLEOTIDE SEQUENCE [LARGE SCALE GENOMIC DNA]</scope>
    <source>
        <strain evidence="6 7">KCTC 52599</strain>
    </source>
</reference>
<comment type="caution">
    <text evidence="6">The sequence shown here is derived from an EMBL/GenBank/DDBJ whole genome shotgun (WGS) entry which is preliminary data.</text>
</comment>
<dbReference type="InterPro" id="IPR052527">
    <property type="entry name" value="Metal_cation-efflux_comp"/>
</dbReference>
<keyword evidence="6" id="KW-0489">Methyltransferase</keyword>
<feature type="transmembrane region" description="Helical" evidence="5">
    <location>
        <begin position="34"/>
        <end position="55"/>
    </location>
</feature>
<evidence type="ECO:0000256" key="4">
    <source>
        <dbReference type="ARBA" id="ARBA00023136"/>
    </source>
</evidence>
<dbReference type="OrthoDB" id="5471300at2"/>
<evidence type="ECO:0000256" key="2">
    <source>
        <dbReference type="ARBA" id="ARBA00022692"/>
    </source>
</evidence>
<evidence type="ECO:0000256" key="3">
    <source>
        <dbReference type="ARBA" id="ARBA00022989"/>
    </source>
</evidence>
<comment type="subcellular location">
    <subcellularLocation>
        <location evidence="1">Endomembrane system</location>
        <topology evidence="1">Multi-pass membrane protein</topology>
    </subcellularLocation>
</comment>
<evidence type="ECO:0000313" key="6">
    <source>
        <dbReference type="EMBL" id="RIH89998.1"/>
    </source>
</evidence>
<evidence type="ECO:0000313" key="7">
    <source>
        <dbReference type="Proteomes" id="UP000265800"/>
    </source>
</evidence>
<dbReference type="PANTHER" id="PTHR43847">
    <property type="entry name" value="BLL3993 PROTEIN"/>
    <property type="match status" value="1"/>
</dbReference>
<dbReference type="EMBL" id="QWKZ01000002">
    <property type="protein sequence ID" value="RIH89998.1"/>
    <property type="molecule type" value="Genomic_DNA"/>
</dbReference>
<dbReference type="GO" id="GO:0032259">
    <property type="term" value="P:methylation"/>
    <property type="evidence" value="ECO:0007669"/>
    <property type="project" value="UniProtKB-KW"/>
</dbReference>
<keyword evidence="4 5" id="KW-0472">Membrane</keyword>
<feature type="transmembrane region" description="Helical" evidence="5">
    <location>
        <begin position="9"/>
        <end position="28"/>
    </location>
</feature>
<dbReference type="AlphaFoldDB" id="A0A399F181"/>
<gene>
    <name evidence="6" type="ORF">Mlute_00117</name>
</gene>
<dbReference type="PANTHER" id="PTHR43847:SF1">
    <property type="entry name" value="BLL3993 PROTEIN"/>
    <property type="match status" value="1"/>
</dbReference>
<dbReference type="GO" id="GO:0008168">
    <property type="term" value="F:methyltransferase activity"/>
    <property type="evidence" value="ECO:0007669"/>
    <property type="project" value="UniProtKB-KW"/>
</dbReference>
<evidence type="ECO:0000256" key="5">
    <source>
        <dbReference type="SAM" id="Phobius"/>
    </source>
</evidence>
<dbReference type="RefSeq" id="WP_119358838.1">
    <property type="nucleotide sequence ID" value="NZ_QWKZ01000002.1"/>
</dbReference>
<sequence>MGFGRWGEGYVVGQFALLGLLALAWWLMPSSSPAWLVGLGWGLAWGGLLVALLAARQLGRNLTAVPRPKPEGYLVQEGLYRVVRHPIYFGLLLWALGGSLAHLNPWTFLLSGLLFGLLDRKAGLEERFLERLYPEYRDYRRRVRKLIPGVY</sequence>
<dbReference type="GO" id="GO:0012505">
    <property type="term" value="C:endomembrane system"/>
    <property type="evidence" value="ECO:0007669"/>
    <property type="project" value="UniProtKB-SubCell"/>
</dbReference>
<keyword evidence="3 5" id="KW-1133">Transmembrane helix</keyword>
<protein>
    <submittedName>
        <fullName evidence="6">Phospholipid methyltransferase</fullName>
    </submittedName>
</protein>
<proteinExistence type="predicted"/>
<keyword evidence="2 5" id="KW-0812">Transmembrane</keyword>
<keyword evidence="6" id="KW-0808">Transferase</keyword>
<dbReference type="Gene3D" id="1.20.120.1630">
    <property type="match status" value="1"/>
</dbReference>
<name>A0A399F181_9DEIN</name>
<feature type="transmembrane region" description="Helical" evidence="5">
    <location>
        <begin position="91"/>
        <end position="118"/>
    </location>
</feature>
<dbReference type="Pfam" id="PF04191">
    <property type="entry name" value="PEMT"/>
    <property type="match status" value="1"/>
</dbReference>
<dbReference type="Proteomes" id="UP000265800">
    <property type="component" value="Unassembled WGS sequence"/>
</dbReference>
<evidence type="ECO:0000256" key="1">
    <source>
        <dbReference type="ARBA" id="ARBA00004127"/>
    </source>
</evidence>
<accession>A0A399F181</accession>
<dbReference type="InterPro" id="IPR007318">
    <property type="entry name" value="Phopholipid_MeTrfase"/>
</dbReference>
<keyword evidence="7" id="KW-1185">Reference proteome</keyword>
<organism evidence="6 7">
    <name type="scientific">Meiothermus luteus</name>
    <dbReference type="NCBI Taxonomy" id="2026184"/>
    <lineage>
        <taxon>Bacteria</taxon>
        <taxon>Thermotogati</taxon>
        <taxon>Deinococcota</taxon>
        <taxon>Deinococci</taxon>
        <taxon>Thermales</taxon>
        <taxon>Thermaceae</taxon>
        <taxon>Meiothermus</taxon>
    </lineage>
</organism>